<reference evidence="2 3" key="1">
    <citation type="submission" date="2022-09" db="EMBL/GenBank/DDBJ databases">
        <authorList>
            <person name="Han X.L."/>
            <person name="Wang Q."/>
            <person name="Lu T."/>
        </authorList>
    </citation>
    <scope>NUCLEOTIDE SEQUENCE [LARGE SCALE GENOMIC DNA]</scope>
    <source>
        <strain evidence="2 3">WQ 127069</strain>
    </source>
</reference>
<sequence length="75" mass="8044">MLPANLFRDDAGNLINSFSGLGTNSYNNLFINGMLQEGNAYSVTPHTLTLFADGSTIYAGTPITLETLQFIAQVS</sequence>
<keyword evidence="3" id="KW-1185">Reference proteome</keyword>
<dbReference type="EMBL" id="JAOQIO010000116">
    <property type="protein sequence ID" value="MCU6797287.1"/>
    <property type="molecule type" value="Genomic_DNA"/>
</dbReference>
<name>A0ABT2URV0_9BACL</name>
<organism evidence="2 3">
    <name type="scientific">Paenibacillus baimaensis</name>
    <dbReference type="NCBI Taxonomy" id="2982185"/>
    <lineage>
        <taxon>Bacteria</taxon>
        <taxon>Bacillati</taxon>
        <taxon>Bacillota</taxon>
        <taxon>Bacilli</taxon>
        <taxon>Bacillales</taxon>
        <taxon>Paenibacillaceae</taxon>
        <taxon>Paenibacillus</taxon>
    </lineage>
</organism>
<gene>
    <name evidence="2" type="ORF">OB236_34680</name>
</gene>
<dbReference type="Proteomes" id="UP001652445">
    <property type="component" value="Unassembled WGS sequence"/>
</dbReference>
<feature type="domain" description="DUF4183" evidence="1">
    <location>
        <begin position="5"/>
        <end position="66"/>
    </location>
</feature>
<dbReference type="InterPro" id="IPR025237">
    <property type="entry name" value="DUF4183"/>
</dbReference>
<comment type="caution">
    <text evidence="2">The sequence shown here is derived from an EMBL/GenBank/DDBJ whole genome shotgun (WGS) entry which is preliminary data.</text>
</comment>
<evidence type="ECO:0000259" key="1">
    <source>
        <dbReference type="Pfam" id="PF13799"/>
    </source>
</evidence>
<proteinExistence type="predicted"/>
<evidence type="ECO:0000313" key="2">
    <source>
        <dbReference type="EMBL" id="MCU6797287.1"/>
    </source>
</evidence>
<dbReference type="Pfam" id="PF13799">
    <property type="entry name" value="DUF4183"/>
    <property type="match status" value="1"/>
</dbReference>
<accession>A0ABT2URV0</accession>
<evidence type="ECO:0000313" key="3">
    <source>
        <dbReference type="Proteomes" id="UP001652445"/>
    </source>
</evidence>
<protein>
    <submittedName>
        <fullName evidence="2">DUF4183 domain-containing protein</fullName>
    </submittedName>
</protein>